<comment type="caution">
    <text evidence="1">The sequence shown here is derived from an EMBL/GenBank/DDBJ whole genome shotgun (WGS) entry which is preliminary data.</text>
</comment>
<sequence>MFIREVCHKNKKNNTIYSTYKLVESVRTKQGPRQKAILNLGVDFNLPKDQWKLLALRIEELLEGRESLFTPVI</sequence>
<dbReference type="STRING" id="1817895.AUJ95_08885"/>
<reference evidence="1 2" key="1">
    <citation type="journal article" date="2016" name="Environ. Microbiol.">
        <title>Genomic resolution of a cold subsurface aquifer community provides metabolic insights for novel microbes adapted to high CO concentrations.</title>
        <authorList>
            <person name="Probst A.J."/>
            <person name="Castelle C.J."/>
            <person name="Singh A."/>
            <person name="Brown C.T."/>
            <person name="Anantharaman K."/>
            <person name="Sharon I."/>
            <person name="Hug L.A."/>
            <person name="Burstein D."/>
            <person name="Emerson J.B."/>
            <person name="Thomas B.C."/>
            <person name="Banfield J.F."/>
        </authorList>
    </citation>
    <scope>NUCLEOTIDE SEQUENCE [LARGE SCALE GENOMIC DNA]</scope>
    <source>
        <strain evidence="1">CG2_30_40_21</strain>
    </source>
</reference>
<dbReference type="AlphaFoldDB" id="A0A1J5E2R8"/>
<evidence type="ECO:0000313" key="1">
    <source>
        <dbReference type="EMBL" id="OIP36976.1"/>
    </source>
</evidence>
<organism evidence="1 2">
    <name type="scientific">Candidatus Desantisbacteria bacterium CG2_30_40_21</name>
    <dbReference type="NCBI Taxonomy" id="1817895"/>
    <lineage>
        <taxon>Bacteria</taxon>
        <taxon>Candidatus Desantisiibacteriota</taxon>
    </lineage>
</organism>
<protein>
    <submittedName>
        <fullName evidence="1">Uncharacterized protein</fullName>
    </submittedName>
</protein>
<gene>
    <name evidence="1" type="ORF">AUJ95_08885</name>
</gene>
<dbReference type="EMBL" id="MNYI01000229">
    <property type="protein sequence ID" value="OIP36976.1"/>
    <property type="molecule type" value="Genomic_DNA"/>
</dbReference>
<name>A0A1J5E2R8_9BACT</name>
<proteinExistence type="predicted"/>
<dbReference type="Proteomes" id="UP000183085">
    <property type="component" value="Unassembled WGS sequence"/>
</dbReference>
<evidence type="ECO:0000313" key="2">
    <source>
        <dbReference type="Proteomes" id="UP000183085"/>
    </source>
</evidence>
<accession>A0A1J5E2R8</accession>